<reference evidence="2" key="1">
    <citation type="journal article" date="2022" name="BMC Genomics">
        <title>Genome sequence of the entomopathogenic Serratia entomophila isolate 626 and characterisation of the species specific itaconate degradation pathway.</title>
        <authorList>
            <person name="Vaughan A.L."/>
            <person name="Altermann E."/>
            <person name="Glare T.R."/>
            <person name="Hurst M.R.H."/>
        </authorList>
    </citation>
    <scope>NUCLEOTIDE SEQUENCE</scope>
    <source>
        <strain evidence="2">626</strain>
    </source>
</reference>
<accession>A0ABY5CL35</accession>
<evidence type="ECO:0000313" key="3">
    <source>
        <dbReference type="Proteomes" id="UP001056873"/>
    </source>
</evidence>
<gene>
    <name evidence="2" type="ORF">KFQ06_12770</name>
</gene>
<proteinExistence type="predicted"/>
<dbReference type="EMBL" id="CP074347">
    <property type="protein sequence ID" value="USU98948.1"/>
    <property type="molecule type" value="Genomic_DNA"/>
</dbReference>
<keyword evidence="1" id="KW-1133">Transmembrane helix</keyword>
<sequence length="80" mass="8911">MKKSLWIVLFLLLTLILLFFLPDGVFNSFVTNNIEISGDGEMAMNSYDTAVILIKLGVSAAIAIILTILIRRILRSLVRS</sequence>
<feature type="transmembrane region" description="Helical" evidence="1">
    <location>
        <begin position="51"/>
        <end position="70"/>
    </location>
</feature>
<organism evidence="2 3">
    <name type="scientific">Serratia entomophila</name>
    <dbReference type="NCBI Taxonomy" id="42906"/>
    <lineage>
        <taxon>Bacteria</taxon>
        <taxon>Pseudomonadati</taxon>
        <taxon>Pseudomonadota</taxon>
        <taxon>Gammaproteobacteria</taxon>
        <taxon>Enterobacterales</taxon>
        <taxon>Yersiniaceae</taxon>
        <taxon>Serratia</taxon>
    </lineage>
</organism>
<keyword evidence="3" id="KW-1185">Reference proteome</keyword>
<keyword evidence="1" id="KW-0812">Transmembrane</keyword>
<protein>
    <submittedName>
        <fullName evidence="2">Uncharacterized protein</fullName>
    </submittedName>
</protein>
<dbReference type="Proteomes" id="UP001056873">
    <property type="component" value="Chromosome"/>
</dbReference>
<evidence type="ECO:0000256" key="1">
    <source>
        <dbReference type="SAM" id="Phobius"/>
    </source>
</evidence>
<keyword evidence="1" id="KW-0472">Membrane</keyword>
<evidence type="ECO:0000313" key="2">
    <source>
        <dbReference type="EMBL" id="USU98948.1"/>
    </source>
</evidence>
<name>A0ABY5CL35_9GAMM</name>
<dbReference type="GeneID" id="75022899"/>
<dbReference type="RefSeq" id="WP_234584763.1">
    <property type="nucleotide sequence ID" value="NZ_CAMIPE010000001.1"/>
</dbReference>